<gene>
    <name evidence="2" type="ORF">Fcan01_24534</name>
</gene>
<feature type="region of interest" description="Disordered" evidence="1">
    <location>
        <begin position="47"/>
        <end position="68"/>
    </location>
</feature>
<dbReference type="Proteomes" id="UP000198287">
    <property type="component" value="Unassembled WGS sequence"/>
</dbReference>
<proteinExistence type="predicted"/>
<protein>
    <submittedName>
        <fullName evidence="2">Uncharacterized protein</fullName>
    </submittedName>
</protein>
<keyword evidence="3" id="KW-1185">Reference proteome</keyword>
<evidence type="ECO:0000256" key="1">
    <source>
        <dbReference type="SAM" id="MobiDB-lite"/>
    </source>
</evidence>
<evidence type="ECO:0000313" key="3">
    <source>
        <dbReference type="Proteomes" id="UP000198287"/>
    </source>
</evidence>
<feature type="compositionally biased region" description="Basic and acidic residues" evidence="1">
    <location>
        <begin position="47"/>
        <end position="60"/>
    </location>
</feature>
<reference evidence="2 3" key="1">
    <citation type="submission" date="2015-12" db="EMBL/GenBank/DDBJ databases">
        <title>The genome of Folsomia candida.</title>
        <authorList>
            <person name="Faddeeva A."/>
            <person name="Derks M.F."/>
            <person name="Anvar Y."/>
            <person name="Smit S."/>
            <person name="Van Straalen N."/>
            <person name="Roelofs D."/>
        </authorList>
    </citation>
    <scope>NUCLEOTIDE SEQUENCE [LARGE SCALE GENOMIC DNA]</scope>
    <source>
        <strain evidence="2 3">VU population</strain>
        <tissue evidence="2">Whole body</tissue>
    </source>
</reference>
<name>A0A226D6M7_FOLCA</name>
<comment type="caution">
    <text evidence="2">The sequence shown here is derived from an EMBL/GenBank/DDBJ whole genome shotgun (WGS) entry which is preliminary data.</text>
</comment>
<dbReference type="AlphaFoldDB" id="A0A226D6M7"/>
<sequence>MNHNSTLTPAQRKRCEENRRIALSKKAAVEVGTNRIPTPEEIARCEEKRRNSISRREKSNTDLTGSGKKILKHFNNNGHSNENMKVLVLESTVNVDEFRRRKRESDFMKIFESVKCGLNYDKSHALVAGNRMSTYATVSCLIDKSTYATVSCLIDKSTHATVSCLIDKSTYTTVSCLIDKSTYASASCLIDKSTYATVLCLIDKSTYASASCLIDKSTYTTVSCKSSREFHVIFSVMVPRDATISYFSPYCGMSTTPKKMFCPNCDTATIPPCAEGVRHNSDTRNLTGFHPEINLRYKSHFARSHCDHTPWRGGGVVQKFTGSCPWGHVYDAANRFR</sequence>
<dbReference type="EMBL" id="LNIX01000032">
    <property type="protein sequence ID" value="OXA40770.1"/>
    <property type="molecule type" value="Genomic_DNA"/>
</dbReference>
<organism evidence="2 3">
    <name type="scientific">Folsomia candida</name>
    <name type="common">Springtail</name>
    <dbReference type="NCBI Taxonomy" id="158441"/>
    <lineage>
        <taxon>Eukaryota</taxon>
        <taxon>Metazoa</taxon>
        <taxon>Ecdysozoa</taxon>
        <taxon>Arthropoda</taxon>
        <taxon>Hexapoda</taxon>
        <taxon>Collembola</taxon>
        <taxon>Entomobryomorpha</taxon>
        <taxon>Isotomoidea</taxon>
        <taxon>Isotomidae</taxon>
        <taxon>Proisotominae</taxon>
        <taxon>Folsomia</taxon>
    </lineage>
</organism>
<evidence type="ECO:0000313" key="2">
    <source>
        <dbReference type="EMBL" id="OXA40770.1"/>
    </source>
</evidence>
<accession>A0A226D6M7</accession>